<accession>A0A0C9YP09</accession>
<evidence type="ECO:0000313" key="6">
    <source>
        <dbReference type="Proteomes" id="UP000054018"/>
    </source>
</evidence>
<reference evidence="5 6" key="1">
    <citation type="submission" date="2014-04" db="EMBL/GenBank/DDBJ databases">
        <authorList>
            <consortium name="DOE Joint Genome Institute"/>
            <person name="Kuo A."/>
            <person name="Kohler A."/>
            <person name="Costa M.D."/>
            <person name="Nagy L.G."/>
            <person name="Floudas D."/>
            <person name="Copeland A."/>
            <person name="Barry K.W."/>
            <person name="Cichocki N."/>
            <person name="Veneault-Fourrey C."/>
            <person name="LaButti K."/>
            <person name="Lindquist E.A."/>
            <person name="Lipzen A."/>
            <person name="Lundell T."/>
            <person name="Morin E."/>
            <person name="Murat C."/>
            <person name="Sun H."/>
            <person name="Tunlid A."/>
            <person name="Henrissat B."/>
            <person name="Grigoriev I.V."/>
            <person name="Hibbett D.S."/>
            <person name="Martin F."/>
            <person name="Nordberg H.P."/>
            <person name="Cantor M.N."/>
            <person name="Hua S.X."/>
        </authorList>
    </citation>
    <scope>NUCLEOTIDE SEQUENCE [LARGE SCALE GENOMIC DNA]</scope>
    <source>
        <strain evidence="5 6">441</strain>
    </source>
</reference>
<dbReference type="GO" id="GO:0005576">
    <property type="term" value="C:extracellular region"/>
    <property type="evidence" value="ECO:0007669"/>
    <property type="project" value="UniProtKB-SubCell"/>
</dbReference>
<evidence type="ECO:0000256" key="1">
    <source>
        <dbReference type="ARBA" id="ARBA00004613"/>
    </source>
</evidence>
<comment type="subcellular location">
    <subcellularLocation>
        <location evidence="1">Secreted</location>
    </subcellularLocation>
</comment>
<dbReference type="OrthoDB" id="4898945at2759"/>
<dbReference type="Pfam" id="PF07249">
    <property type="entry name" value="Cerato-platanin"/>
    <property type="match status" value="1"/>
</dbReference>
<organism evidence="5 6">
    <name type="scientific">Pisolithus microcarpus 441</name>
    <dbReference type="NCBI Taxonomy" id="765257"/>
    <lineage>
        <taxon>Eukaryota</taxon>
        <taxon>Fungi</taxon>
        <taxon>Dikarya</taxon>
        <taxon>Basidiomycota</taxon>
        <taxon>Agaricomycotina</taxon>
        <taxon>Agaricomycetes</taxon>
        <taxon>Agaricomycetidae</taxon>
        <taxon>Boletales</taxon>
        <taxon>Sclerodermatineae</taxon>
        <taxon>Pisolithaceae</taxon>
        <taxon>Pisolithus</taxon>
    </lineage>
</organism>
<name>A0A0C9YP09_9AGAM</name>
<reference evidence="6" key="2">
    <citation type="submission" date="2015-01" db="EMBL/GenBank/DDBJ databases">
        <title>Evolutionary Origins and Diversification of the Mycorrhizal Mutualists.</title>
        <authorList>
            <consortium name="DOE Joint Genome Institute"/>
            <consortium name="Mycorrhizal Genomics Consortium"/>
            <person name="Kohler A."/>
            <person name="Kuo A."/>
            <person name="Nagy L.G."/>
            <person name="Floudas D."/>
            <person name="Copeland A."/>
            <person name="Barry K.W."/>
            <person name="Cichocki N."/>
            <person name="Veneault-Fourrey C."/>
            <person name="LaButti K."/>
            <person name="Lindquist E.A."/>
            <person name="Lipzen A."/>
            <person name="Lundell T."/>
            <person name="Morin E."/>
            <person name="Murat C."/>
            <person name="Riley R."/>
            <person name="Ohm R."/>
            <person name="Sun H."/>
            <person name="Tunlid A."/>
            <person name="Henrissat B."/>
            <person name="Grigoriev I.V."/>
            <person name="Hibbett D.S."/>
            <person name="Martin F."/>
        </authorList>
    </citation>
    <scope>NUCLEOTIDE SEQUENCE [LARGE SCALE GENOMIC DNA]</scope>
    <source>
        <strain evidence="6">441</strain>
    </source>
</reference>
<keyword evidence="4" id="KW-0732">Signal</keyword>
<keyword evidence="3" id="KW-0964">Secreted</keyword>
<dbReference type="InterPro" id="IPR036908">
    <property type="entry name" value="RlpA-like_sf"/>
</dbReference>
<proteinExistence type="inferred from homology"/>
<comment type="similarity">
    <text evidence="2">Belongs to the cerato-platanin family.</text>
</comment>
<evidence type="ECO:0000256" key="4">
    <source>
        <dbReference type="SAM" id="SignalP"/>
    </source>
</evidence>
<feature type="chain" id="PRO_5002206539" description="Cerato-platanin" evidence="4">
    <location>
        <begin position="20"/>
        <end position="144"/>
    </location>
</feature>
<dbReference type="CDD" id="cd22778">
    <property type="entry name" value="DPBB_CEPL-like"/>
    <property type="match status" value="1"/>
</dbReference>
<dbReference type="Gene3D" id="2.40.40.10">
    <property type="entry name" value="RlpA-like domain"/>
    <property type="match status" value="1"/>
</dbReference>
<evidence type="ECO:0008006" key="7">
    <source>
        <dbReference type="Google" id="ProtNLM"/>
    </source>
</evidence>
<protein>
    <recommendedName>
        <fullName evidence="7">Cerato-platanin</fullName>
    </recommendedName>
</protein>
<evidence type="ECO:0000256" key="3">
    <source>
        <dbReference type="ARBA" id="ARBA00022525"/>
    </source>
</evidence>
<dbReference type="InterPro" id="IPR010829">
    <property type="entry name" value="Cerato-platanin"/>
</dbReference>
<evidence type="ECO:0000256" key="2">
    <source>
        <dbReference type="ARBA" id="ARBA00010421"/>
    </source>
</evidence>
<dbReference type="Proteomes" id="UP000054018">
    <property type="component" value="Unassembled WGS sequence"/>
</dbReference>
<gene>
    <name evidence="5" type="ORF">PISMIDRAFT_675766</name>
</gene>
<dbReference type="EMBL" id="KN833700">
    <property type="protein sequence ID" value="KIK26810.1"/>
    <property type="molecule type" value="Genomic_DNA"/>
</dbReference>
<dbReference type="AlphaFoldDB" id="A0A0C9YP09"/>
<evidence type="ECO:0000313" key="5">
    <source>
        <dbReference type="EMBL" id="KIK26810.1"/>
    </source>
</evidence>
<sequence>MKFVSVIVALAAFALPAFADGSVEVTYNTIYDDPNTALSATACSNGVNGLETKGYETLGEIPNFPYVGGIPGLTWNSTECGSCWQLSYTDASGTSRTITVTGVDGAWSFNLSLEAMNALTGGIAEAKGTVTATATQVSASVCGM</sequence>
<keyword evidence="6" id="KW-1185">Reference proteome</keyword>
<dbReference type="SUPFAM" id="SSF50685">
    <property type="entry name" value="Barwin-like endoglucanases"/>
    <property type="match status" value="1"/>
</dbReference>
<dbReference type="HOGENOM" id="CLU_111635_0_0_1"/>
<feature type="signal peptide" evidence="4">
    <location>
        <begin position="1"/>
        <end position="19"/>
    </location>
</feature>